<evidence type="ECO:0000313" key="1">
    <source>
        <dbReference type="EMBL" id="SEG64211.1"/>
    </source>
</evidence>
<dbReference type="EMBL" id="FNVO01000008">
    <property type="protein sequence ID" value="SEG64211.1"/>
    <property type="molecule type" value="Genomic_DNA"/>
</dbReference>
<dbReference type="Proteomes" id="UP000236723">
    <property type="component" value="Unassembled WGS sequence"/>
</dbReference>
<sequence>MYVSGGVLLSHTVSHAVPSALEGLTT</sequence>
<feature type="non-terminal residue" evidence="1">
    <location>
        <position position="26"/>
    </location>
</feature>
<protein>
    <submittedName>
        <fullName evidence="1">Uncharacterized protein</fullName>
    </submittedName>
</protein>
<accession>A0A1H6BU02</accession>
<organism evidence="1 2">
    <name type="scientific">Thermomonospora echinospora</name>
    <dbReference type="NCBI Taxonomy" id="1992"/>
    <lineage>
        <taxon>Bacteria</taxon>
        <taxon>Bacillati</taxon>
        <taxon>Actinomycetota</taxon>
        <taxon>Actinomycetes</taxon>
        <taxon>Streptosporangiales</taxon>
        <taxon>Thermomonosporaceae</taxon>
        <taxon>Thermomonospora</taxon>
    </lineage>
</organism>
<name>A0A1H6BU02_9ACTN</name>
<reference evidence="2" key="1">
    <citation type="submission" date="2016-10" db="EMBL/GenBank/DDBJ databases">
        <authorList>
            <person name="Varghese N."/>
            <person name="Submissions S."/>
        </authorList>
    </citation>
    <scope>NUCLEOTIDE SEQUENCE [LARGE SCALE GENOMIC DNA]</scope>
    <source>
        <strain evidence="2">DSM 43163</strain>
    </source>
</reference>
<dbReference type="AlphaFoldDB" id="A0A1H6BU02"/>
<proteinExistence type="predicted"/>
<evidence type="ECO:0000313" key="2">
    <source>
        <dbReference type="Proteomes" id="UP000236723"/>
    </source>
</evidence>
<gene>
    <name evidence="1" type="ORF">SAMN04489712_1082</name>
</gene>
<keyword evidence="2" id="KW-1185">Reference proteome</keyword>